<protein>
    <submittedName>
        <fullName evidence="10">AcidPPc domain-containing protein</fullName>
    </submittedName>
</protein>
<feature type="transmembrane region" description="Helical" evidence="6">
    <location>
        <begin position="21"/>
        <end position="43"/>
    </location>
</feature>
<dbReference type="KEGG" id="bmy:BM_BM17567"/>
<feature type="transmembrane region" description="Helical" evidence="6">
    <location>
        <begin position="247"/>
        <end position="266"/>
    </location>
</feature>
<dbReference type="GO" id="GO:0046839">
    <property type="term" value="P:phospholipid dephosphorylation"/>
    <property type="evidence" value="ECO:0007669"/>
    <property type="project" value="TreeGrafter"/>
</dbReference>
<comment type="subcellular location">
    <subcellularLocation>
        <location evidence="1">Membrane</location>
        <topology evidence="1">Multi-pass membrane protein</topology>
    </subcellularLocation>
</comment>
<dbReference type="SMART" id="SM00014">
    <property type="entry name" value="acidPPc"/>
    <property type="match status" value="1"/>
</dbReference>
<evidence type="ECO:0000256" key="2">
    <source>
        <dbReference type="ARBA" id="ARBA00008816"/>
    </source>
</evidence>
<dbReference type="Pfam" id="PF01569">
    <property type="entry name" value="PAP2"/>
    <property type="match status" value="1"/>
</dbReference>
<dbReference type="InterPro" id="IPR000326">
    <property type="entry name" value="PAP2/HPO"/>
</dbReference>
<dbReference type="RefSeq" id="XP_042935336.1">
    <property type="nucleotide sequence ID" value="XM_043079402.1"/>
</dbReference>
<dbReference type="PANTHER" id="PTHR10165:SF103">
    <property type="entry name" value="PHOSPHOLIPID PHOSPHATASE HOMOLOG 1.2 HOMOLOG"/>
    <property type="match status" value="1"/>
</dbReference>
<dbReference type="GeneID" id="66058864"/>
<evidence type="ECO:0000256" key="5">
    <source>
        <dbReference type="ARBA" id="ARBA00023136"/>
    </source>
</evidence>
<dbReference type="STRING" id="6279.A0A5S6PDN8"/>
<dbReference type="InterPro" id="IPR036938">
    <property type="entry name" value="PAP2/HPO_sf"/>
</dbReference>
<dbReference type="CTD" id="66058864"/>
<dbReference type="OrthoDB" id="8907274at2759"/>
<dbReference type="GO" id="GO:0008195">
    <property type="term" value="F:phosphatidate phosphatase activity"/>
    <property type="evidence" value="ECO:0007669"/>
    <property type="project" value="TreeGrafter"/>
</dbReference>
<dbReference type="Proteomes" id="UP000006672">
    <property type="component" value="Unassembled WGS sequence"/>
</dbReference>
<organism evidence="8">
    <name type="scientific">Brugia malayi</name>
    <name type="common">Filarial nematode worm</name>
    <dbReference type="NCBI Taxonomy" id="6279"/>
    <lineage>
        <taxon>Eukaryota</taxon>
        <taxon>Metazoa</taxon>
        <taxon>Ecdysozoa</taxon>
        <taxon>Nematoda</taxon>
        <taxon>Chromadorea</taxon>
        <taxon>Rhabditida</taxon>
        <taxon>Spirurina</taxon>
        <taxon>Spiruromorpha</taxon>
        <taxon>Filarioidea</taxon>
        <taxon>Onchocercidae</taxon>
        <taxon>Brugia</taxon>
    </lineage>
</organism>
<keyword evidence="5 6" id="KW-0472">Membrane</keyword>
<feature type="transmembrane region" description="Helical" evidence="6">
    <location>
        <begin position="69"/>
        <end position="89"/>
    </location>
</feature>
<evidence type="ECO:0000256" key="6">
    <source>
        <dbReference type="SAM" id="Phobius"/>
    </source>
</evidence>
<dbReference type="Gene3D" id="1.20.144.10">
    <property type="entry name" value="Phosphatidic acid phosphatase type 2/haloperoxidase"/>
    <property type="match status" value="1"/>
</dbReference>
<gene>
    <name evidence="8 10" type="primary">Bm17567</name>
    <name evidence="8" type="ORF">BM_BM17567</name>
</gene>
<proteinExistence type="inferred from homology"/>
<evidence type="ECO:0000313" key="9">
    <source>
        <dbReference type="Proteomes" id="UP000006672"/>
    </source>
</evidence>
<keyword evidence="4 6" id="KW-1133">Transmembrane helix</keyword>
<evidence type="ECO:0000313" key="8">
    <source>
        <dbReference type="EMBL" id="VIO94960.1"/>
    </source>
</evidence>
<accession>A0A5S6PDN8</accession>
<dbReference type="SUPFAM" id="SSF48317">
    <property type="entry name" value="Acid phosphatase/Vanadium-dependent haloperoxidase"/>
    <property type="match status" value="1"/>
</dbReference>
<evidence type="ECO:0000256" key="3">
    <source>
        <dbReference type="ARBA" id="ARBA00022692"/>
    </source>
</evidence>
<dbReference type="InterPro" id="IPR043216">
    <property type="entry name" value="PAP-like"/>
</dbReference>
<reference evidence="10" key="3">
    <citation type="submission" date="2019-12" db="UniProtKB">
        <authorList>
            <consortium name="WormBaseParasite"/>
        </authorList>
    </citation>
    <scope>IDENTIFICATION</scope>
</reference>
<keyword evidence="9" id="KW-1185">Reference proteome</keyword>
<reference evidence="9" key="1">
    <citation type="journal article" date="2007" name="Science">
        <title>Draft genome of the filarial nematode parasite Brugia malayi.</title>
        <authorList>
            <person name="Ghedin E."/>
            <person name="Wang S."/>
            <person name="Spiro D."/>
            <person name="Caler E."/>
            <person name="Zhao Q."/>
            <person name="Crabtree J."/>
            <person name="Allen J.E."/>
            <person name="Delcher A.L."/>
            <person name="Guiliano D.B."/>
            <person name="Miranda-Saavedra D."/>
            <person name="Angiuoli S.V."/>
            <person name="Creasy T."/>
            <person name="Amedeo P."/>
            <person name="Haas B."/>
            <person name="El-Sayed N.M."/>
            <person name="Wortman J.R."/>
            <person name="Feldblyum T."/>
            <person name="Tallon L."/>
            <person name="Schatz M."/>
            <person name="Shumway M."/>
            <person name="Koo H."/>
            <person name="Salzberg S.L."/>
            <person name="Schobel S."/>
            <person name="Pertea M."/>
            <person name="Pop M."/>
            <person name="White O."/>
            <person name="Barton G.J."/>
            <person name="Carlow C.K."/>
            <person name="Crawford M.J."/>
            <person name="Daub J."/>
            <person name="Dimmic M.W."/>
            <person name="Estes C.F."/>
            <person name="Foster J.M."/>
            <person name="Ganatra M."/>
            <person name="Gregory W.F."/>
            <person name="Johnson N.M."/>
            <person name="Jin J."/>
            <person name="Komuniecki R."/>
            <person name="Korf I."/>
            <person name="Kumar S."/>
            <person name="Laney S."/>
            <person name="Li B.W."/>
            <person name="Li W."/>
            <person name="Lindblom T.H."/>
            <person name="Lustigman S."/>
            <person name="Ma D."/>
            <person name="Maina C.V."/>
            <person name="Martin D.M."/>
            <person name="McCarter J.P."/>
            <person name="McReynolds L."/>
            <person name="Mitreva M."/>
            <person name="Nutman T.B."/>
            <person name="Parkinson J."/>
            <person name="Peregrin-Alvarez J.M."/>
            <person name="Poole C."/>
            <person name="Ren Q."/>
            <person name="Saunders L."/>
            <person name="Sluder A.E."/>
            <person name="Smith K."/>
            <person name="Stanke M."/>
            <person name="Unnasch T.R."/>
            <person name="Ware J."/>
            <person name="Wei A.D."/>
            <person name="Weil G."/>
            <person name="Williams D.J."/>
            <person name="Zhang Y."/>
            <person name="Williams S.A."/>
            <person name="Fraser-Liggett C."/>
            <person name="Slatko B."/>
            <person name="Blaxter M.L."/>
            <person name="Scott A.L."/>
        </authorList>
    </citation>
    <scope>NUCLEOTIDE SEQUENCE</scope>
    <source>
        <strain evidence="9">FR3</strain>
    </source>
</reference>
<dbReference type="GO" id="GO:0006644">
    <property type="term" value="P:phospholipid metabolic process"/>
    <property type="evidence" value="ECO:0007669"/>
    <property type="project" value="InterPro"/>
</dbReference>
<name>A0A4E9FJF6_BRUMA</name>
<evidence type="ECO:0000256" key="1">
    <source>
        <dbReference type="ARBA" id="ARBA00004141"/>
    </source>
</evidence>
<dbReference type="GO" id="GO:0007165">
    <property type="term" value="P:signal transduction"/>
    <property type="evidence" value="ECO:0007669"/>
    <property type="project" value="TreeGrafter"/>
</dbReference>
<evidence type="ECO:0000256" key="4">
    <source>
        <dbReference type="ARBA" id="ARBA00022989"/>
    </source>
</evidence>
<reference evidence="8" key="2">
    <citation type="submission" date="2019-04" db="EMBL/GenBank/DDBJ databases">
        <authorList>
            <person name="Howe K."/>
            <person name="Paulini M."/>
            <person name="Williams G."/>
        </authorList>
    </citation>
    <scope>NUCLEOTIDE SEQUENCE [LARGE SCALE GENOMIC DNA]</scope>
    <source>
        <strain evidence="8">FR3</strain>
    </source>
</reference>
<comment type="similarity">
    <text evidence="2">Belongs to the PA-phosphatase related phosphoesterase family.</text>
</comment>
<accession>A0A4E9FJF6</accession>
<dbReference type="AlphaFoldDB" id="A0A4E9FJF6"/>
<dbReference type="EMBL" id="CAAKNF010000193">
    <property type="protein sequence ID" value="VIO94960.1"/>
    <property type="molecule type" value="Genomic_DNA"/>
</dbReference>
<dbReference type="WBParaSite" id="Bm17567.1">
    <property type="protein sequence ID" value="Bm17567.1"/>
    <property type="gene ID" value="WBGene00268710"/>
</dbReference>
<sequence length="307" mass="35182">MESVQETNKCLVQKKVTLEPFVINVLIGTIIGISLETLPNLYLEPYHRGFYCNDLTIQLPYKSSTIPTSMLFTSIFFLPLAGTLITELYRSKYYKESYSWRGFKFNQILVNCFKYHAYNLLGVLLTLLLAIPTKFIVGELRPIFLDICNPSYDNVYCHNNTYIVNYKCLGNNYNQTVKEARLSFFSGHASLAMTAAVFFMVYMQSRIPHGDDLVIIIKPIIQLFALGLALYTGYTRIIDGMHHLHDVVVGYIVGALIGYITAKYISGLKIQIDRIKKNEMEMQKVRLPLITFDEAMRTHKTTKRCSS</sequence>
<dbReference type="GO" id="GO:0005886">
    <property type="term" value="C:plasma membrane"/>
    <property type="evidence" value="ECO:0007669"/>
    <property type="project" value="TreeGrafter"/>
</dbReference>
<feature type="domain" description="Phosphatidic acid phosphatase type 2/haloperoxidase" evidence="7">
    <location>
        <begin position="113"/>
        <end position="262"/>
    </location>
</feature>
<feature type="transmembrane region" description="Helical" evidence="6">
    <location>
        <begin position="117"/>
        <end position="137"/>
    </location>
</feature>
<dbReference type="PANTHER" id="PTHR10165">
    <property type="entry name" value="LIPID PHOSPHATE PHOSPHATASE"/>
    <property type="match status" value="1"/>
</dbReference>
<keyword evidence="3 6" id="KW-0812">Transmembrane</keyword>
<evidence type="ECO:0000259" key="7">
    <source>
        <dbReference type="SMART" id="SM00014"/>
    </source>
</evidence>
<evidence type="ECO:0000313" key="10">
    <source>
        <dbReference type="WBParaSite" id="Bm17567.1"/>
    </source>
</evidence>
<feature type="transmembrane region" description="Helical" evidence="6">
    <location>
        <begin position="182"/>
        <end position="203"/>
    </location>
</feature>
<feature type="transmembrane region" description="Helical" evidence="6">
    <location>
        <begin position="215"/>
        <end position="235"/>
    </location>
</feature>